<comment type="caution">
    <text evidence="1">The sequence shown here is derived from an EMBL/GenBank/DDBJ whole genome shotgun (WGS) entry which is preliminary data.</text>
</comment>
<dbReference type="Proteomes" id="UP000634136">
    <property type="component" value="Unassembled WGS sequence"/>
</dbReference>
<evidence type="ECO:0000313" key="2">
    <source>
        <dbReference type="Proteomes" id="UP000634136"/>
    </source>
</evidence>
<sequence>MIKLGFSDTAIQQCAFGIGSESKEKVMGIVGGKSDLAECYRAWMMMGLRSINERERERGDFCPLRLVRSKLTRSGKRLRQTRGGTERDLTGIGIVDGDLGDSDPYEELFALHAGDPPHPVLLHERRHLRLVQNAASDPTEPVLFLPLLLHPHESRGAVVSNLNDVV</sequence>
<dbReference type="AlphaFoldDB" id="A0A834XAF1"/>
<organism evidence="1 2">
    <name type="scientific">Senna tora</name>
    <dbReference type="NCBI Taxonomy" id="362788"/>
    <lineage>
        <taxon>Eukaryota</taxon>
        <taxon>Viridiplantae</taxon>
        <taxon>Streptophyta</taxon>
        <taxon>Embryophyta</taxon>
        <taxon>Tracheophyta</taxon>
        <taxon>Spermatophyta</taxon>
        <taxon>Magnoliopsida</taxon>
        <taxon>eudicotyledons</taxon>
        <taxon>Gunneridae</taxon>
        <taxon>Pentapetalae</taxon>
        <taxon>rosids</taxon>
        <taxon>fabids</taxon>
        <taxon>Fabales</taxon>
        <taxon>Fabaceae</taxon>
        <taxon>Caesalpinioideae</taxon>
        <taxon>Cassia clade</taxon>
        <taxon>Senna</taxon>
    </lineage>
</organism>
<gene>
    <name evidence="1" type="ORF">G2W53_002767</name>
</gene>
<evidence type="ECO:0000313" key="1">
    <source>
        <dbReference type="EMBL" id="KAF7840469.1"/>
    </source>
</evidence>
<accession>A0A834XAF1</accession>
<proteinExistence type="predicted"/>
<name>A0A834XAF1_9FABA</name>
<dbReference type="EMBL" id="JAAIUW010000002">
    <property type="protein sequence ID" value="KAF7840469.1"/>
    <property type="molecule type" value="Genomic_DNA"/>
</dbReference>
<reference evidence="1" key="1">
    <citation type="submission" date="2020-09" db="EMBL/GenBank/DDBJ databases">
        <title>Genome-Enabled Discovery of Anthraquinone Biosynthesis in Senna tora.</title>
        <authorList>
            <person name="Kang S.-H."/>
            <person name="Pandey R.P."/>
            <person name="Lee C.-M."/>
            <person name="Sim J.-S."/>
            <person name="Jeong J.-T."/>
            <person name="Choi B.-S."/>
            <person name="Jung M."/>
            <person name="Ginzburg D."/>
            <person name="Zhao K."/>
            <person name="Won S.Y."/>
            <person name="Oh T.-J."/>
            <person name="Yu Y."/>
            <person name="Kim N.-H."/>
            <person name="Lee O.R."/>
            <person name="Lee T.-H."/>
            <person name="Bashyal P."/>
            <person name="Kim T.-S."/>
            <person name="Lee W.-H."/>
            <person name="Kawkins C."/>
            <person name="Kim C.-K."/>
            <person name="Kim J.S."/>
            <person name="Ahn B.O."/>
            <person name="Rhee S.Y."/>
            <person name="Sohng J.K."/>
        </authorList>
    </citation>
    <scope>NUCLEOTIDE SEQUENCE</scope>
    <source>
        <tissue evidence="1">Leaf</tissue>
    </source>
</reference>
<keyword evidence="2" id="KW-1185">Reference proteome</keyword>
<protein>
    <submittedName>
        <fullName evidence="1">Uncharacterized protein</fullName>
    </submittedName>
</protein>